<name>A0A1H8VXV3_9ACTN</name>
<organism evidence="3 4">
    <name type="scientific">Trujillonella endophytica</name>
    <dbReference type="NCBI Taxonomy" id="673521"/>
    <lineage>
        <taxon>Bacteria</taxon>
        <taxon>Bacillati</taxon>
        <taxon>Actinomycetota</taxon>
        <taxon>Actinomycetes</taxon>
        <taxon>Geodermatophilales</taxon>
        <taxon>Geodermatophilaceae</taxon>
        <taxon>Trujillonella</taxon>
    </lineage>
</organism>
<dbReference type="GO" id="GO:0015833">
    <property type="term" value="P:peptide transport"/>
    <property type="evidence" value="ECO:0007669"/>
    <property type="project" value="TreeGrafter"/>
</dbReference>
<dbReference type="Proteomes" id="UP000198960">
    <property type="component" value="Unassembled WGS sequence"/>
</dbReference>
<dbReference type="EMBL" id="FOEE01000014">
    <property type="protein sequence ID" value="SEP20221.1"/>
    <property type="molecule type" value="Genomic_DNA"/>
</dbReference>
<keyword evidence="1" id="KW-0732">Signal</keyword>
<keyword evidence="4" id="KW-1185">Reference proteome</keyword>
<dbReference type="SUPFAM" id="SSF53850">
    <property type="entry name" value="Periplasmic binding protein-like II"/>
    <property type="match status" value="1"/>
</dbReference>
<dbReference type="Pfam" id="PF00496">
    <property type="entry name" value="SBP_bac_5"/>
    <property type="match status" value="1"/>
</dbReference>
<accession>A0A1H8VXV3</accession>
<dbReference type="InterPro" id="IPR000914">
    <property type="entry name" value="SBP_5_dom"/>
</dbReference>
<feature type="signal peptide" evidence="1">
    <location>
        <begin position="1"/>
        <end position="21"/>
    </location>
</feature>
<evidence type="ECO:0000313" key="3">
    <source>
        <dbReference type="EMBL" id="SEP20221.1"/>
    </source>
</evidence>
<feature type="domain" description="Solute-binding protein family 5" evidence="2">
    <location>
        <begin position="89"/>
        <end position="440"/>
    </location>
</feature>
<dbReference type="PROSITE" id="PS51257">
    <property type="entry name" value="PROKAR_LIPOPROTEIN"/>
    <property type="match status" value="1"/>
</dbReference>
<proteinExistence type="predicted"/>
<dbReference type="CDD" id="cd00995">
    <property type="entry name" value="PBP2_NikA_DppA_OppA_like"/>
    <property type="match status" value="1"/>
</dbReference>
<evidence type="ECO:0000256" key="1">
    <source>
        <dbReference type="SAM" id="SignalP"/>
    </source>
</evidence>
<dbReference type="AlphaFoldDB" id="A0A1H8VXV3"/>
<dbReference type="InterPro" id="IPR030678">
    <property type="entry name" value="Peptide/Ni-bd"/>
</dbReference>
<sequence>MHRRRNSLVALAVTAALALTACGGGDDDGGGSAGSGSGEPVAGGTAAIGMVSEPRTLDPAYLSNNLTTNSLVGNALYGALVTNDPVTGEVSPSMAESVETTDGGTTYRLVLQEGLTFSDGTPLDAAAVQANWDRDRSIELRAPVIAVAINIRTTTVVDPRTLEFTLNTPTLAFDQTVATSALNWIASPAALEGDQASFDAAPIGGGPFVLESWSRGGAMELVRNDAYWDAPKPYLDGLTLTAQNDAQQRFNTLQSDQVDAILNNSPVITQRAEEAGITVAVPSRPNGGSTVVFQTQVAPFDDPRAREAVYKAIDLDVVQSAVFNGEGTVPLSLFGEDSPFYTGEYLSGADPERAQELFDELADEGSPVEFTMVTFPTTESLAVAQSMQSQLAAFDNVTMEIDNRDFAGAQGALTGGQFQASIAGLQFVDPEPQLYSGLYSTSFLNFSKISDPEIDEALDAARVATDDEARVQLYRSVEERVAELYPFIIWSATRENVLGDLQGVGLYGTGSVLLDGAWLAP</sequence>
<dbReference type="InterPro" id="IPR039424">
    <property type="entry name" value="SBP_5"/>
</dbReference>
<protein>
    <submittedName>
        <fullName evidence="3">Peptide/nickel transport system substrate-binding protein</fullName>
    </submittedName>
</protein>
<dbReference type="PIRSF" id="PIRSF002741">
    <property type="entry name" value="MppA"/>
    <property type="match status" value="1"/>
</dbReference>
<evidence type="ECO:0000313" key="4">
    <source>
        <dbReference type="Proteomes" id="UP000198960"/>
    </source>
</evidence>
<evidence type="ECO:0000259" key="2">
    <source>
        <dbReference type="Pfam" id="PF00496"/>
    </source>
</evidence>
<dbReference type="OrthoDB" id="9801912at2"/>
<dbReference type="Gene3D" id="3.10.105.10">
    <property type="entry name" value="Dipeptide-binding Protein, Domain 3"/>
    <property type="match status" value="1"/>
</dbReference>
<dbReference type="GO" id="GO:0042597">
    <property type="term" value="C:periplasmic space"/>
    <property type="evidence" value="ECO:0007669"/>
    <property type="project" value="UniProtKB-ARBA"/>
</dbReference>
<reference evidence="4" key="1">
    <citation type="submission" date="2016-10" db="EMBL/GenBank/DDBJ databases">
        <authorList>
            <person name="Varghese N."/>
            <person name="Submissions S."/>
        </authorList>
    </citation>
    <scope>NUCLEOTIDE SEQUENCE [LARGE SCALE GENOMIC DNA]</scope>
    <source>
        <strain evidence="4">DSM 45413</strain>
    </source>
</reference>
<dbReference type="PANTHER" id="PTHR30290">
    <property type="entry name" value="PERIPLASMIC BINDING COMPONENT OF ABC TRANSPORTER"/>
    <property type="match status" value="1"/>
</dbReference>
<dbReference type="GO" id="GO:0043190">
    <property type="term" value="C:ATP-binding cassette (ABC) transporter complex"/>
    <property type="evidence" value="ECO:0007669"/>
    <property type="project" value="InterPro"/>
</dbReference>
<dbReference type="RefSeq" id="WP_091947481.1">
    <property type="nucleotide sequence ID" value="NZ_FOEE01000014.1"/>
</dbReference>
<feature type="chain" id="PRO_5038609432" evidence="1">
    <location>
        <begin position="22"/>
        <end position="521"/>
    </location>
</feature>
<dbReference type="STRING" id="673521.SAMN05660991_03889"/>
<dbReference type="Gene3D" id="3.40.190.10">
    <property type="entry name" value="Periplasmic binding protein-like II"/>
    <property type="match status" value="1"/>
</dbReference>
<dbReference type="GO" id="GO:1904680">
    <property type="term" value="F:peptide transmembrane transporter activity"/>
    <property type="evidence" value="ECO:0007669"/>
    <property type="project" value="TreeGrafter"/>
</dbReference>
<gene>
    <name evidence="3" type="ORF">SAMN05660991_03889</name>
</gene>